<evidence type="ECO:0000313" key="6">
    <source>
        <dbReference type="Proteomes" id="UP000468735"/>
    </source>
</evidence>
<dbReference type="InterPro" id="IPR009057">
    <property type="entry name" value="Homeodomain-like_sf"/>
</dbReference>
<keyword evidence="2" id="KW-0238">DNA-binding</keyword>
<evidence type="ECO:0000313" key="5">
    <source>
        <dbReference type="EMBL" id="KAB2340351.1"/>
    </source>
</evidence>
<comment type="caution">
    <text evidence="5">The sequence shown here is derived from an EMBL/GenBank/DDBJ whole genome shotgun (WGS) entry which is preliminary data.</text>
</comment>
<organism evidence="5 6">
    <name type="scientific">Actinomadura rudentiformis</name>
    <dbReference type="NCBI Taxonomy" id="359158"/>
    <lineage>
        <taxon>Bacteria</taxon>
        <taxon>Bacillati</taxon>
        <taxon>Actinomycetota</taxon>
        <taxon>Actinomycetes</taxon>
        <taxon>Streptosporangiales</taxon>
        <taxon>Thermomonosporaceae</taxon>
        <taxon>Actinomadura</taxon>
    </lineage>
</organism>
<dbReference type="EMBL" id="WBMT01000030">
    <property type="protein sequence ID" value="KAB2340351.1"/>
    <property type="molecule type" value="Genomic_DNA"/>
</dbReference>
<protein>
    <submittedName>
        <fullName evidence="5">Helix-turn-helix domain-containing protein</fullName>
    </submittedName>
</protein>
<keyword evidence="6" id="KW-1185">Reference proteome</keyword>
<evidence type="ECO:0000259" key="4">
    <source>
        <dbReference type="PROSITE" id="PS01124"/>
    </source>
</evidence>
<dbReference type="InterPro" id="IPR018060">
    <property type="entry name" value="HTH_AraC"/>
</dbReference>
<dbReference type="SMART" id="SM00342">
    <property type="entry name" value="HTH_ARAC"/>
    <property type="match status" value="1"/>
</dbReference>
<dbReference type="PANTHER" id="PTHR46796:SF6">
    <property type="entry name" value="ARAC SUBFAMILY"/>
    <property type="match status" value="1"/>
</dbReference>
<proteinExistence type="predicted"/>
<dbReference type="OrthoDB" id="9799345at2"/>
<dbReference type="PROSITE" id="PS01124">
    <property type="entry name" value="HTH_ARAC_FAMILY_2"/>
    <property type="match status" value="1"/>
</dbReference>
<dbReference type="Gene3D" id="1.10.10.60">
    <property type="entry name" value="Homeodomain-like"/>
    <property type="match status" value="1"/>
</dbReference>
<dbReference type="GO" id="GO:0043565">
    <property type="term" value="F:sequence-specific DNA binding"/>
    <property type="evidence" value="ECO:0007669"/>
    <property type="project" value="InterPro"/>
</dbReference>
<dbReference type="SUPFAM" id="SSF51182">
    <property type="entry name" value="RmlC-like cupins"/>
    <property type="match status" value="1"/>
</dbReference>
<dbReference type="Pfam" id="PF14525">
    <property type="entry name" value="AraC_binding_2"/>
    <property type="match status" value="1"/>
</dbReference>
<evidence type="ECO:0000256" key="1">
    <source>
        <dbReference type="ARBA" id="ARBA00023015"/>
    </source>
</evidence>
<dbReference type="AlphaFoldDB" id="A0A6H9Y9U7"/>
<keyword evidence="1" id="KW-0805">Transcription regulation</keyword>
<gene>
    <name evidence="5" type="ORF">F8566_44985</name>
</gene>
<dbReference type="RefSeq" id="WP_151569745.1">
    <property type="nucleotide sequence ID" value="NZ_WBMT01000030.1"/>
</dbReference>
<dbReference type="SUPFAM" id="SSF46689">
    <property type="entry name" value="Homeodomain-like"/>
    <property type="match status" value="1"/>
</dbReference>
<name>A0A6H9Y9U7_9ACTN</name>
<dbReference type="Pfam" id="PF12833">
    <property type="entry name" value="HTH_18"/>
    <property type="match status" value="1"/>
</dbReference>
<reference evidence="5 6" key="1">
    <citation type="submission" date="2019-09" db="EMBL/GenBank/DDBJ databases">
        <title>Actinomadura physcomitrii sp. nov., a novel actinomycete isolated from moss [Physcomitrium sphaericum (Ludw) Fuernr].</title>
        <authorList>
            <person name="Zhuang X."/>
            <person name="Liu C."/>
        </authorList>
    </citation>
    <scope>NUCLEOTIDE SEQUENCE [LARGE SCALE GENOMIC DNA]</scope>
    <source>
        <strain evidence="5 6">HMC1</strain>
    </source>
</reference>
<accession>A0A6H9Y9U7</accession>
<dbReference type="Proteomes" id="UP000468735">
    <property type="component" value="Unassembled WGS sequence"/>
</dbReference>
<dbReference type="GO" id="GO:0003700">
    <property type="term" value="F:DNA-binding transcription factor activity"/>
    <property type="evidence" value="ECO:0007669"/>
    <property type="project" value="InterPro"/>
</dbReference>
<keyword evidence="3" id="KW-0804">Transcription</keyword>
<dbReference type="InterPro" id="IPR011051">
    <property type="entry name" value="RmlC_Cupin_sf"/>
</dbReference>
<evidence type="ECO:0000256" key="2">
    <source>
        <dbReference type="ARBA" id="ARBA00023125"/>
    </source>
</evidence>
<dbReference type="InterPro" id="IPR050204">
    <property type="entry name" value="AraC_XylS_family_regulators"/>
</dbReference>
<evidence type="ECO:0000256" key="3">
    <source>
        <dbReference type="ARBA" id="ARBA00023163"/>
    </source>
</evidence>
<dbReference type="PANTHER" id="PTHR46796">
    <property type="entry name" value="HTH-TYPE TRANSCRIPTIONAL ACTIVATOR RHAS-RELATED"/>
    <property type="match status" value="1"/>
</dbReference>
<sequence length="325" mass="36102">MPLEARPDGTIVYGYMDPDVRDPAKAFDAVLVRTTTPYAADTRLHRFGALTACDIAGEQPAQVSPHTAPLAQDFGIALGLMLEGDGTIEQDGRVCPLSPGDVVFYSGGHPYRLDLGDAYRWLVVRLDPGTISLAQRIPNTVANPELSRSPCGRILSSMLVELAHRGHHLGPLSRGEMGEHVTGVVRTLVREHGGRPAQPSHTRTLERILEHIDRHLDRQFSPAQIAAAHHISVRTLHVLFQKQGETLGDHIRRRRLDRIRRDLADPALSHLPSYAVAARWGIHDPSHFGKLFKAEFGLSPREFRARFRPGDTLSHLTSKRQNFVE</sequence>
<dbReference type="InterPro" id="IPR035418">
    <property type="entry name" value="AraC-bd_2"/>
</dbReference>
<feature type="domain" description="HTH araC/xylS-type" evidence="4">
    <location>
        <begin position="206"/>
        <end position="306"/>
    </location>
</feature>